<reference evidence="2 3" key="1">
    <citation type="journal article" date="1991" name="Int. J. Syst. Bacteriol.">
        <title>Description of the erythromycin-producing bacterium Arthrobacter sp. strain NRRL B-3381 as Aeromicrobium erythreum gen. nov., sp. nov.</title>
        <authorList>
            <person name="Miller E.S."/>
            <person name="Woese C.R."/>
            <person name="Brenner S."/>
        </authorList>
    </citation>
    <scope>NUCLEOTIDE SEQUENCE [LARGE SCALE GENOMIC DNA]</scope>
    <source>
        <strain evidence="2 3">AR18</strain>
    </source>
</reference>
<dbReference type="AlphaFoldDB" id="A0A0U4CEI9"/>
<dbReference type="InterPro" id="IPR050706">
    <property type="entry name" value="Cyclic-di-GMP_PDE-like"/>
</dbReference>
<evidence type="ECO:0000313" key="3">
    <source>
        <dbReference type="Proteomes" id="UP000067689"/>
    </source>
</evidence>
<keyword evidence="3" id="KW-1185">Reference proteome</keyword>
<dbReference type="PANTHER" id="PTHR33121">
    <property type="entry name" value="CYCLIC DI-GMP PHOSPHODIESTERASE PDEF"/>
    <property type="match status" value="1"/>
</dbReference>
<feature type="domain" description="EAL" evidence="1">
    <location>
        <begin position="1"/>
        <end position="232"/>
    </location>
</feature>
<dbReference type="SMART" id="SM00052">
    <property type="entry name" value="EAL"/>
    <property type="match status" value="1"/>
</dbReference>
<dbReference type="EMBL" id="CP011502">
    <property type="protein sequence ID" value="ALX06203.1"/>
    <property type="molecule type" value="Genomic_DNA"/>
</dbReference>
<dbReference type="InterPro" id="IPR035919">
    <property type="entry name" value="EAL_sf"/>
</dbReference>
<dbReference type="Proteomes" id="UP000067689">
    <property type="component" value="Chromosome"/>
</dbReference>
<protein>
    <submittedName>
        <fullName evidence="2">Diguanylate phosphodiesterase</fullName>
    </submittedName>
</protein>
<dbReference type="PROSITE" id="PS50883">
    <property type="entry name" value="EAL"/>
    <property type="match status" value="1"/>
</dbReference>
<dbReference type="KEGG" id="aer:AERYTH_16610"/>
<dbReference type="InterPro" id="IPR001633">
    <property type="entry name" value="EAL_dom"/>
</dbReference>
<dbReference type="OrthoDB" id="1673646at2"/>
<dbReference type="STRING" id="2041.AERYTH_16610"/>
<sequence length="238" mass="26085">MAFQPIFDAEHGRVWGHEALVRGPGGESAMSVLGQVNDRNRYRFDQDCRERAIELAARLFPAEDDLRLSINFMPNAVYEPVACLRATLAAAARVGFPLASLVFELTEDERVDEPEHLVAIVEEYRRQGFTMAVDDFGAGHAGLSRLVDLRPDLVKIDMHLVRGIDTDASRQAVVQAVVVMASTLDVVVLAEGVETEAEYATLLDLGVPLFQGYWFGRPTLEALSPVHPRAQVVAAAAS</sequence>
<evidence type="ECO:0000259" key="1">
    <source>
        <dbReference type="PROSITE" id="PS50883"/>
    </source>
</evidence>
<dbReference type="GO" id="GO:0071111">
    <property type="term" value="F:cyclic-guanylate-specific phosphodiesterase activity"/>
    <property type="evidence" value="ECO:0007669"/>
    <property type="project" value="InterPro"/>
</dbReference>
<name>A0A0U4CEI9_9ACTN</name>
<evidence type="ECO:0000313" key="2">
    <source>
        <dbReference type="EMBL" id="ALX06203.1"/>
    </source>
</evidence>
<dbReference type="CDD" id="cd01948">
    <property type="entry name" value="EAL"/>
    <property type="match status" value="1"/>
</dbReference>
<accession>A0A0U4CEI9</accession>
<dbReference type="Gene3D" id="3.20.20.450">
    <property type="entry name" value="EAL domain"/>
    <property type="match status" value="1"/>
</dbReference>
<dbReference type="PATRIC" id="fig|2041.4.peg.3474"/>
<organism evidence="2 3">
    <name type="scientific">Aeromicrobium erythreum</name>
    <dbReference type="NCBI Taxonomy" id="2041"/>
    <lineage>
        <taxon>Bacteria</taxon>
        <taxon>Bacillati</taxon>
        <taxon>Actinomycetota</taxon>
        <taxon>Actinomycetes</taxon>
        <taxon>Propionibacteriales</taxon>
        <taxon>Nocardioidaceae</taxon>
        <taxon>Aeromicrobium</taxon>
    </lineage>
</organism>
<proteinExistence type="predicted"/>
<gene>
    <name evidence="2" type="ORF">AERYTH_16610</name>
</gene>
<dbReference type="Pfam" id="PF00563">
    <property type="entry name" value="EAL"/>
    <property type="match status" value="1"/>
</dbReference>
<dbReference type="PANTHER" id="PTHR33121:SF15">
    <property type="entry name" value="BLUE LIGHT- AND TEMPERATURE-REGULATED ANTIREPRESSOR BLUF"/>
    <property type="match status" value="1"/>
</dbReference>
<dbReference type="SUPFAM" id="SSF141868">
    <property type="entry name" value="EAL domain-like"/>
    <property type="match status" value="1"/>
</dbReference>